<dbReference type="Gene3D" id="3.40.50.150">
    <property type="entry name" value="Vaccinia Virus protein VP39"/>
    <property type="match status" value="1"/>
</dbReference>
<dbReference type="WormBase" id="Bm2665">
    <property type="protein sequence ID" value="BM45079"/>
    <property type="gene ID" value="WBGene00222926"/>
    <property type="gene designation" value="Bma-metl-5"/>
</dbReference>
<dbReference type="CDD" id="cd02440">
    <property type="entry name" value="AdoMet_MTases"/>
    <property type="match status" value="1"/>
</dbReference>
<reference evidence="4" key="2">
    <citation type="submission" date="2012-12" db="EMBL/GenBank/DDBJ databases">
        <authorList>
            <person name="Gao Y.W."/>
            <person name="Fan S.T."/>
            <person name="Sun H.T."/>
            <person name="Wang Z."/>
            <person name="Gao X.L."/>
            <person name="Li Y.G."/>
            <person name="Wang T.C."/>
            <person name="Zhang K."/>
            <person name="Xu W.W."/>
            <person name="Yu Z.J."/>
            <person name="Xia X.Z."/>
        </authorList>
    </citation>
    <scope>NUCLEOTIDE SEQUENCE</scope>
    <source>
        <strain evidence="4">FR3</strain>
    </source>
</reference>
<evidence type="ECO:0000259" key="3">
    <source>
        <dbReference type="Pfam" id="PF05175"/>
    </source>
</evidence>
<dbReference type="GO" id="GO:0003676">
    <property type="term" value="F:nucleic acid binding"/>
    <property type="evidence" value="ECO:0007669"/>
    <property type="project" value="InterPro"/>
</dbReference>
<dbReference type="PANTHER" id="PTHR23290">
    <property type="entry name" value="RRNA N6-ADENOSINE-METHYLTRANSFERASE METTL5"/>
    <property type="match status" value="1"/>
</dbReference>
<feature type="domain" description="Methyltransferase small" evidence="3">
    <location>
        <begin position="47"/>
        <end position="156"/>
    </location>
</feature>
<dbReference type="PRINTS" id="PR00507">
    <property type="entry name" value="N12N6MTFRASE"/>
</dbReference>
<dbReference type="InterPro" id="IPR051720">
    <property type="entry name" value="rRNA_MeTrfase/Polyamine_Synth"/>
</dbReference>
<dbReference type="GO" id="GO:0032056">
    <property type="term" value="P:positive regulation of translation in response to stress"/>
    <property type="evidence" value="ECO:0007669"/>
    <property type="project" value="EnsemblMetazoa"/>
</dbReference>
<proteinExistence type="inferred from homology"/>
<dbReference type="SUPFAM" id="SSF53335">
    <property type="entry name" value="S-adenosyl-L-methionine-dependent methyltransferases"/>
    <property type="match status" value="1"/>
</dbReference>
<dbReference type="GO" id="GO:0008988">
    <property type="term" value="F:rRNA (adenine-N6-)-methyltransferase activity"/>
    <property type="evidence" value="ECO:0007669"/>
    <property type="project" value="EnsemblMetazoa"/>
</dbReference>
<dbReference type="AlphaFoldDB" id="A0A0I9R2S2"/>
<comment type="similarity">
    <text evidence="1">Belongs to the methyltransferase superfamily. PrmA family.</text>
</comment>
<dbReference type="InterPro" id="IPR002052">
    <property type="entry name" value="DNA_methylase_N6_adenine_CS"/>
</dbReference>
<dbReference type="GO" id="GO:0070475">
    <property type="term" value="P:rRNA base methylation"/>
    <property type="evidence" value="ECO:0007669"/>
    <property type="project" value="EnsemblMetazoa"/>
</dbReference>
<dbReference type="InterPro" id="IPR029063">
    <property type="entry name" value="SAM-dependent_MTases_sf"/>
</dbReference>
<protein>
    <recommendedName>
        <fullName evidence="2">Methyltransferase-like protein 5</fullName>
    </recommendedName>
</protein>
<evidence type="ECO:0000256" key="1">
    <source>
        <dbReference type="ARBA" id="ARBA00009741"/>
    </source>
</evidence>
<evidence type="ECO:0000313" key="4">
    <source>
        <dbReference type="EMBL" id="CTP80901.1"/>
    </source>
</evidence>
<dbReference type="EMBL" id="LN856867">
    <property type="protein sequence ID" value="CTP80901.1"/>
    <property type="molecule type" value="Genomic_DNA"/>
</dbReference>
<dbReference type="PANTHER" id="PTHR23290:SF0">
    <property type="entry name" value="RRNA N6-ADENOSINE-METHYLTRANSFERASE METTL5"/>
    <property type="match status" value="1"/>
</dbReference>
<gene>
    <name evidence="5" type="primary">bma-metl-5</name>
    <name evidence="4 5" type="ORF">Bm2665</name>
    <name evidence="4" type="ORF">BM_Bm2665</name>
</gene>
<dbReference type="PROSITE" id="PS00092">
    <property type="entry name" value="N6_MTASE"/>
    <property type="match status" value="1"/>
</dbReference>
<evidence type="ECO:0000313" key="5">
    <source>
        <dbReference type="WormBase" id="Bm2665"/>
    </source>
</evidence>
<evidence type="ECO:0000256" key="2">
    <source>
        <dbReference type="ARBA" id="ARBA00041374"/>
    </source>
</evidence>
<dbReference type="InterPro" id="IPR007848">
    <property type="entry name" value="Small_mtfrase_dom"/>
</dbReference>
<reference evidence="4" key="1">
    <citation type="journal article" date="2007" name="Science">
        <title>Draft genome of the filarial nematode parasite Brugia malayi.</title>
        <authorList>
            <person name="Ghedin E."/>
            <person name="Wang S."/>
            <person name="Spiro D."/>
            <person name="Caler E."/>
            <person name="Zhao Q."/>
            <person name="Crabtree J."/>
            <person name="Allen J.E."/>
            <person name="Delcher A.L."/>
            <person name="Guiliano D.B."/>
            <person name="Miranda-Saavedra D."/>
            <person name="Angiuoli S.V."/>
            <person name="Creasy T."/>
            <person name="Amedeo P."/>
            <person name="Haas B."/>
            <person name="El-Sayed N.M."/>
            <person name="Wortman J.R."/>
            <person name="Feldblyum T."/>
            <person name="Tallon L."/>
            <person name="Schatz M."/>
            <person name="Shumway M."/>
            <person name="Koo H."/>
            <person name="Salzberg S.L."/>
            <person name="Schobel S."/>
            <person name="Pertea M."/>
            <person name="Pop M."/>
            <person name="White O."/>
            <person name="Barton G.J."/>
            <person name="Carlow C.K."/>
            <person name="Crawford M.J."/>
            <person name="Daub J."/>
            <person name="Dimmic M.W."/>
            <person name="Estes C.F."/>
            <person name="Foster J.M."/>
            <person name="Ganatra M."/>
            <person name="Gregory W.F."/>
            <person name="Johnson N.M."/>
            <person name="Jin J."/>
            <person name="Komuniecki R."/>
            <person name="Korf I."/>
            <person name="Kumar S."/>
            <person name="Laney S."/>
            <person name="Li B.W."/>
            <person name="Li W."/>
            <person name="Lindblom T.H."/>
            <person name="Lustigman S."/>
            <person name="Ma D."/>
            <person name="Maina C.V."/>
            <person name="Martin D.M."/>
            <person name="McCarter J.P."/>
            <person name="McReynolds L."/>
            <person name="Mitreva M."/>
            <person name="Nutman T.B."/>
            <person name="Parkinson J."/>
            <person name="Peregrin-Alvarez J.M."/>
            <person name="Poole C."/>
            <person name="Ren Q."/>
            <person name="Saunders L."/>
            <person name="Sluder A.E."/>
            <person name="Smith K."/>
            <person name="Stanke M."/>
            <person name="Unnasch T.R."/>
            <person name="Ware J."/>
            <person name="Wei A.D."/>
            <person name="Weil G."/>
            <person name="Williams D.J."/>
            <person name="Zhang Y."/>
            <person name="Williams S.A."/>
            <person name="Fraser-Liggett C."/>
            <person name="Slatko B."/>
            <person name="Blaxter M.L."/>
            <person name="Scott A.L."/>
        </authorList>
    </citation>
    <scope>NUCLEOTIDE SEQUENCE</scope>
    <source>
        <strain evidence="4">FR3</strain>
    </source>
</reference>
<dbReference type="Pfam" id="PF05175">
    <property type="entry name" value="MTS"/>
    <property type="match status" value="1"/>
</dbReference>
<accession>A0A0I9R2S2</accession>
<dbReference type="OMA" id="DVVYSIH"/>
<organism evidence="4">
    <name type="scientific">Brugia malayi</name>
    <name type="common">Filarial nematode worm</name>
    <dbReference type="NCBI Taxonomy" id="6279"/>
    <lineage>
        <taxon>Eukaryota</taxon>
        <taxon>Metazoa</taxon>
        <taxon>Ecdysozoa</taxon>
        <taxon>Nematoda</taxon>
        <taxon>Chromadorea</taxon>
        <taxon>Rhabditida</taxon>
        <taxon>Spirurina</taxon>
        <taxon>Spiruromorpha</taxon>
        <taxon>Filarioidea</taxon>
        <taxon>Onchocercidae</taxon>
        <taxon>Brugia</taxon>
    </lineage>
</organism>
<sequence length="221" mass="24631">MKKKHLECFLSQIETFQNFKLQLEQYSTSVELAEAILNAVAEEGCMDGCTVADLGCGPGILLLGAVKLGASYGLGIEIDEEAINICRNNIERCDLGNVVDVICLDVTKNISALKPIFDTVIMNPPFGTKNNAGMDLRFVKAGLSILKKNGKLFSLHKSSTRQYIVKFVAQKLPDISADCIAQLRWNLPATYSYHRRQSVDIEVDLWQFSINSKNKYEMTMI</sequence>
<name>A0A0I9R2S2_BRUMA</name>